<comment type="caution">
    <text evidence="1">The sequence shown here is derived from an EMBL/GenBank/DDBJ whole genome shotgun (WGS) entry which is preliminary data.</text>
</comment>
<gene>
    <name evidence="1" type="ORF">L596_017045</name>
</gene>
<keyword evidence="2" id="KW-1185">Reference proteome</keyword>
<evidence type="ECO:0000313" key="1">
    <source>
        <dbReference type="EMBL" id="TKR75803.1"/>
    </source>
</evidence>
<proteinExistence type="predicted"/>
<dbReference type="EMBL" id="AZBU02000005">
    <property type="protein sequence ID" value="TKR75803.1"/>
    <property type="molecule type" value="Genomic_DNA"/>
</dbReference>
<organism evidence="1 2">
    <name type="scientific">Steinernema carpocapsae</name>
    <name type="common">Entomopathogenic nematode</name>
    <dbReference type="NCBI Taxonomy" id="34508"/>
    <lineage>
        <taxon>Eukaryota</taxon>
        <taxon>Metazoa</taxon>
        <taxon>Ecdysozoa</taxon>
        <taxon>Nematoda</taxon>
        <taxon>Chromadorea</taxon>
        <taxon>Rhabditida</taxon>
        <taxon>Tylenchina</taxon>
        <taxon>Panagrolaimomorpha</taxon>
        <taxon>Strongyloidoidea</taxon>
        <taxon>Steinernematidae</taxon>
        <taxon>Steinernema</taxon>
    </lineage>
</organism>
<evidence type="ECO:0000313" key="2">
    <source>
        <dbReference type="Proteomes" id="UP000298663"/>
    </source>
</evidence>
<reference evidence="1 2" key="2">
    <citation type="journal article" date="2019" name="G3 (Bethesda)">
        <title>Hybrid Assembly of the Genome of the Entomopathogenic Nematode Steinernema carpocapsae Identifies the X-Chromosome.</title>
        <authorList>
            <person name="Serra L."/>
            <person name="Macchietto M."/>
            <person name="Macias-Munoz A."/>
            <person name="McGill C.J."/>
            <person name="Rodriguez I.M."/>
            <person name="Rodriguez B."/>
            <person name="Murad R."/>
            <person name="Mortazavi A."/>
        </authorList>
    </citation>
    <scope>NUCLEOTIDE SEQUENCE [LARGE SCALE GENOMIC DNA]</scope>
    <source>
        <strain evidence="1 2">ALL</strain>
    </source>
</reference>
<dbReference type="AlphaFoldDB" id="A0A4U5N167"/>
<protein>
    <submittedName>
        <fullName evidence="1">Uncharacterized protein</fullName>
    </submittedName>
</protein>
<sequence>MANSESMLSKIRKRKATFSKEAVENQLLSLRIPDLQRLNYAETAKEECTVKAENASAAKEVRTTVVACAFTVHKRRTVDSTVPELLKP</sequence>
<accession>A0A4U5N167</accession>
<name>A0A4U5N167_STECR</name>
<dbReference type="Proteomes" id="UP000298663">
    <property type="component" value="Unassembled WGS sequence"/>
</dbReference>
<reference evidence="1 2" key="1">
    <citation type="journal article" date="2015" name="Genome Biol.">
        <title>Comparative genomics of Steinernema reveals deeply conserved gene regulatory networks.</title>
        <authorList>
            <person name="Dillman A.R."/>
            <person name="Macchietto M."/>
            <person name="Porter C.F."/>
            <person name="Rogers A."/>
            <person name="Williams B."/>
            <person name="Antoshechkin I."/>
            <person name="Lee M.M."/>
            <person name="Goodwin Z."/>
            <person name="Lu X."/>
            <person name="Lewis E.E."/>
            <person name="Goodrich-Blair H."/>
            <person name="Stock S.P."/>
            <person name="Adams B.J."/>
            <person name="Sternberg P.W."/>
            <person name="Mortazavi A."/>
        </authorList>
    </citation>
    <scope>NUCLEOTIDE SEQUENCE [LARGE SCALE GENOMIC DNA]</scope>
    <source>
        <strain evidence="1 2">ALL</strain>
    </source>
</reference>